<keyword evidence="9 12" id="KW-0460">Magnesium</keyword>
<feature type="binding site" evidence="12">
    <location>
        <position position="246"/>
    </location>
    <ligand>
        <name>K(+)</name>
        <dbReference type="ChEBI" id="CHEBI:29103"/>
    </ligand>
</feature>
<feature type="binding site" evidence="12">
    <location>
        <position position="283"/>
    </location>
    <ligand>
        <name>K(+)</name>
        <dbReference type="ChEBI" id="CHEBI:29103"/>
    </ligand>
</feature>
<keyword evidence="5 12" id="KW-0479">Metal-binding</keyword>
<dbReference type="PATRIC" id="fig|1619001.3.peg.912"/>
<feature type="binding site" evidence="12">
    <location>
        <position position="182"/>
    </location>
    <ligand>
        <name>ATP</name>
        <dbReference type="ChEBI" id="CHEBI:30616"/>
    </ligand>
</feature>
<dbReference type="GO" id="GO:0046872">
    <property type="term" value="F:metal ion binding"/>
    <property type="evidence" value="ECO:0007669"/>
    <property type="project" value="UniProtKB-KW"/>
</dbReference>
<dbReference type="SUPFAM" id="SSF53613">
    <property type="entry name" value="Ribokinase-like"/>
    <property type="match status" value="1"/>
</dbReference>
<feature type="binding site" evidence="12">
    <location>
        <begin position="11"/>
        <end position="13"/>
    </location>
    <ligand>
        <name>substrate</name>
    </ligand>
</feature>
<dbReference type="EMBL" id="LCMG01000026">
    <property type="protein sequence ID" value="KKU31669.1"/>
    <property type="molecule type" value="Genomic_DNA"/>
</dbReference>
<comment type="similarity">
    <text evidence="1">Belongs to the carbohydrate kinase pfkB family.</text>
</comment>
<feature type="binding site" evidence="12">
    <location>
        <position position="280"/>
    </location>
    <ligand>
        <name>K(+)</name>
        <dbReference type="ChEBI" id="CHEBI:29103"/>
    </ligand>
</feature>
<keyword evidence="10 12" id="KW-0630">Potassium</keyword>
<proteinExistence type="inferred from homology"/>
<dbReference type="AlphaFoldDB" id="A0A0G1PFX4"/>
<dbReference type="CDD" id="cd01174">
    <property type="entry name" value="ribokinase"/>
    <property type="match status" value="1"/>
</dbReference>
<dbReference type="GO" id="GO:0005524">
    <property type="term" value="F:ATP binding"/>
    <property type="evidence" value="ECO:0007669"/>
    <property type="project" value="UniProtKB-UniRule"/>
</dbReference>
<evidence type="ECO:0000256" key="5">
    <source>
        <dbReference type="ARBA" id="ARBA00022723"/>
    </source>
</evidence>
<evidence type="ECO:0000256" key="1">
    <source>
        <dbReference type="ARBA" id="ARBA00005380"/>
    </source>
</evidence>
<evidence type="ECO:0000256" key="4">
    <source>
        <dbReference type="ARBA" id="ARBA00022679"/>
    </source>
</evidence>
<comment type="similarity">
    <text evidence="12">Belongs to the carbohydrate kinase PfkB family. Ribokinase subfamily.</text>
</comment>
<evidence type="ECO:0000256" key="2">
    <source>
        <dbReference type="ARBA" id="ARBA00012035"/>
    </source>
</evidence>
<dbReference type="InterPro" id="IPR011611">
    <property type="entry name" value="PfkB_dom"/>
</dbReference>
<dbReference type="GO" id="GO:0005829">
    <property type="term" value="C:cytosol"/>
    <property type="evidence" value="ECO:0007669"/>
    <property type="project" value="TreeGrafter"/>
</dbReference>
<dbReference type="GO" id="GO:0004747">
    <property type="term" value="F:ribokinase activity"/>
    <property type="evidence" value="ECO:0007669"/>
    <property type="project" value="UniProtKB-UniRule"/>
</dbReference>
<reference evidence="14 15" key="1">
    <citation type="journal article" date="2015" name="Nature">
        <title>rRNA introns, odd ribosomes, and small enigmatic genomes across a large radiation of phyla.</title>
        <authorList>
            <person name="Brown C.T."/>
            <person name="Hug L.A."/>
            <person name="Thomas B.C."/>
            <person name="Sharon I."/>
            <person name="Castelle C.J."/>
            <person name="Singh A."/>
            <person name="Wilkins M.J."/>
            <person name="Williams K.H."/>
            <person name="Banfield J.F."/>
        </authorList>
    </citation>
    <scope>NUCLEOTIDE SEQUENCE [LARGE SCALE GENOMIC DNA]</scope>
</reference>
<keyword evidence="11 12" id="KW-0119">Carbohydrate metabolism</keyword>
<dbReference type="HAMAP" id="MF_01987">
    <property type="entry name" value="Ribokinase"/>
    <property type="match status" value="1"/>
</dbReference>
<dbReference type="PRINTS" id="PR00990">
    <property type="entry name" value="RIBOKINASE"/>
</dbReference>
<evidence type="ECO:0000259" key="13">
    <source>
        <dbReference type="Pfam" id="PF00294"/>
    </source>
</evidence>
<dbReference type="PROSITE" id="PS00584">
    <property type="entry name" value="PFKB_KINASES_2"/>
    <property type="match status" value="1"/>
</dbReference>
<feature type="binding site" evidence="12">
    <location>
        <begin position="39"/>
        <end position="43"/>
    </location>
    <ligand>
        <name>substrate</name>
    </ligand>
</feature>
<evidence type="ECO:0000256" key="12">
    <source>
        <dbReference type="HAMAP-Rule" id="MF_01987"/>
    </source>
</evidence>
<feature type="domain" description="Carbohydrate kinase PfkB" evidence="13">
    <location>
        <begin position="1"/>
        <end position="293"/>
    </location>
</feature>
<dbReference type="GO" id="GO:0019303">
    <property type="term" value="P:D-ribose catabolic process"/>
    <property type="evidence" value="ECO:0007669"/>
    <property type="project" value="UniProtKB-UniRule"/>
</dbReference>
<comment type="caution">
    <text evidence="12">Lacks conserved residue(s) required for the propagation of feature annotation.</text>
</comment>
<evidence type="ECO:0000313" key="15">
    <source>
        <dbReference type="Proteomes" id="UP000034705"/>
    </source>
</evidence>
<dbReference type="EC" id="2.7.1.15" evidence="2 12"/>
<comment type="function">
    <text evidence="12">Catalyzes the phosphorylation of ribose at O-5 in a reaction requiring ATP and magnesium. The resulting D-ribose-5-phosphate can then be used either for sythesis of nucleotides, histidine, and tryptophan, or as a component of the pentose phosphate pathway.</text>
</comment>
<feature type="binding site" evidence="12">
    <location>
        <position position="285"/>
    </location>
    <ligand>
        <name>K(+)</name>
        <dbReference type="ChEBI" id="CHEBI:29103"/>
    </ligand>
</feature>
<dbReference type="NCBIfam" id="TIGR02152">
    <property type="entry name" value="D_ribokin_bact"/>
    <property type="match status" value="1"/>
</dbReference>
<comment type="subunit">
    <text evidence="12">Homodimer.</text>
</comment>
<comment type="subcellular location">
    <subcellularLocation>
        <location evidence="12">Cytoplasm</location>
    </subcellularLocation>
</comment>
<evidence type="ECO:0000313" key="14">
    <source>
        <dbReference type="EMBL" id="KKU31669.1"/>
    </source>
</evidence>
<sequence length="303" mass="32341">MKKIVVIGSINMDIVSQVEKHPRSGETVNGKDFSYIPGGKGANQAIAAHRLGGNILMLGKVGQDAFGKNLLQFFKNEGMNTNNIAIDAKTTTGAAFVAVDSSSENIIYVSGGANNSLMPAETKHINIEKEDIVSATLETPIGTTKQLFSQAKKIGAKTVLNAAPAILDAKELFPLVDYLIMNEIELSVFSRTEIPTNREEVIKAMKKLQKIAKNIITTLGSKGVIALIGEEIITVEGYKVKATDTTAAGDCFVGAFVVSLQNDKIIKQAIDFANSAAAISVQRLGASSSLPTRKEVENFLANK</sequence>
<keyword evidence="8 12" id="KW-0067">ATP-binding</keyword>
<dbReference type="PANTHER" id="PTHR10584:SF166">
    <property type="entry name" value="RIBOKINASE"/>
    <property type="match status" value="1"/>
</dbReference>
<feature type="binding site" evidence="12">
    <location>
        <position position="138"/>
    </location>
    <ligand>
        <name>substrate</name>
    </ligand>
</feature>
<evidence type="ECO:0000256" key="9">
    <source>
        <dbReference type="ARBA" id="ARBA00022842"/>
    </source>
</evidence>
<keyword evidence="7 12" id="KW-0418">Kinase</keyword>
<evidence type="ECO:0000256" key="8">
    <source>
        <dbReference type="ARBA" id="ARBA00022840"/>
    </source>
</evidence>
<evidence type="ECO:0000256" key="10">
    <source>
        <dbReference type="ARBA" id="ARBA00022958"/>
    </source>
</evidence>
<comment type="activity regulation">
    <text evidence="12">Activated by a monovalent cation that binds near, but not in, the active site. The most likely occupant of the site in vivo is potassium. Ion binding induces a conformational change that may alter substrate affinity.</text>
</comment>
<comment type="pathway">
    <text evidence="12">Carbohydrate metabolism; D-ribose degradation; D-ribose 5-phosphate from beta-D-ribopyranose: step 2/2.</text>
</comment>
<feature type="binding site" evidence="12">
    <location>
        <position position="250"/>
    </location>
    <ligand>
        <name>substrate</name>
    </ligand>
</feature>
<evidence type="ECO:0000256" key="6">
    <source>
        <dbReference type="ARBA" id="ARBA00022741"/>
    </source>
</evidence>
<organism evidence="14 15">
    <name type="scientific">Candidatus Uhrbacteria bacterium GW2011_GWF2_46_218</name>
    <dbReference type="NCBI Taxonomy" id="1619001"/>
    <lineage>
        <taxon>Bacteria</taxon>
        <taxon>Candidatus Uhriibacteriota</taxon>
    </lineage>
</organism>
<dbReference type="InterPro" id="IPR002173">
    <property type="entry name" value="Carboh/pur_kinase_PfkB_CS"/>
</dbReference>
<feature type="binding site" evidence="12">
    <location>
        <begin position="249"/>
        <end position="250"/>
    </location>
    <ligand>
        <name>ATP</name>
        <dbReference type="ChEBI" id="CHEBI:30616"/>
    </ligand>
</feature>
<evidence type="ECO:0000256" key="3">
    <source>
        <dbReference type="ARBA" id="ARBA00016943"/>
    </source>
</evidence>
<comment type="caution">
    <text evidence="14">The sequence shown here is derived from an EMBL/GenBank/DDBJ whole genome shotgun (WGS) entry which is preliminary data.</text>
</comment>
<dbReference type="UniPathway" id="UPA00916">
    <property type="reaction ID" value="UER00889"/>
</dbReference>
<gene>
    <name evidence="12" type="primary">rbsK</name>
    <name evidence="14" type="ORF">UX45_C0026G0006</name>
</gene>
<comment type="catalytic activity">
    <reaction evidence="12">
        <text>D-ribose + ATP = D-ribose 5-phosphate + ADP + H(+)</text>
        <dbReference type="Rhea" id="RHEA:13697"/>
        <dbReference type="ChEBI" id="CHEBI:15378"/>
        <dbReference type="ChEBI" id="CHEBI:30616"/>
        <dbReference type="ChEBI" id="CHEBI:47013"/>
        <dbReference type="ChEBI" id="CHEBI:78346"/>
        <dbReference type="ChEBI" id="CHEBI:456216"/>
        <dbReference type="EC" id="2.7.1.15"/>
    </reaction>
</comment>
<dbReference type="Pfam" id="PF00294">
    <property type="entry name" value="PfkB"/>
    <property type="match status" value="1"/>
</dbReference>
<feature type="active site" description="Proton acceptor" evidence="12">
    <location>
        <position position="250"/>
    </location>
</feature>
<dbReference type="Proteomes" id="UP000034705">
    <property type="component" value="Unassembled WGS sequence"/>
</dbReference>
<feature type="binding site" evidence="12">
    <location>
        <position position="274"/>
    </location>
    <ligand>
        <name>ATP</name>
        <dbReference type="ChEBI" id="CHEBI:30616"/>
    </ligand>
</feature>
<dbReference type="Gene3D" id="3.40.1190.20">
    <property type="match status" value="1"/>
</dbReference>
<dbReference type="InterPro" id="IPR011877">
    <property type="entry name" value="Ribokinase"/>
</dbReference>
<keyword evidence="4 12" id="KW-0808">Transferase</keyword>
<keyword evidence="6 12" id="KW-0547">Nucleotide-binding</keyword>
<dbReference type="InterPro" id="IPR002139">
    <property type="entry name" value="Ribo/fructo_kinase"/>
</dbReference>
<feature type="binding site" evidence="12">
    <location>
        <position position="289"/>
    </location>
    <ligand>
        <name>K(+)</name>
        <dbReference type="ChEBI" id="CHEBI:29103"/>
    </ligand>
</feature>
<accession>A0A0G1PFX4</accession>
<feature type="binding site" evidence="12">
    <location>
        <begin position="218"/>
        <end position="223"/>
    </location>
    <ligand>
        <name>ATP</name>
        <dbReference type="ChEBI" id="CHEBI:30616"/>
    </ligand>
</feature>
<feature type="binding site" evidence="12">
    <location>
        <position position="244"/>
    </location>
    <ligand>
        <name>K(+)</name>
        <dbReference type="ChEBI" id="CHEBI:29103"/>
    </ligand>
</feature>
<name>A0A0G1PFX4_9BACT</name>
<comment type="cofactor">
    <cofactor evidence="12">
        <name>Mg(2+)</name>
        <dbReference type="ChEBI" id="CHEBI:18420"/>
    </cofactor>
    <text evidence="12">Requires a divalent cation, most likely magnesium in vivo, as an electrophilic catalyst to aid phosphoryl group transfer. It is the chelate of the metal and the nucleotide that is the actual substrate.</text>
</comment>
<keyword evidence="12" id="KW-0963">Cytoplasm</keyword>
<dbReference type="InterPro" id="IPR029056">
    <property type="entry name" value="Ribokinase-like"/>
</dbReference>
<protein>
    <recommendedName>
        <fullName evidence="3 12">Ribokinase</fullName>
        <shortName evidence="12">RK</shortName>
        <ecNumber evidence="2 12">2.7.1.15</ecNumber>
    </recommendedName>
</protein>
<evidence type="ECO:0000256" key="7">
    <source>
        <dbReference type="ARBA" id="ARBA00022777"/>
    </source>
</evidence>
<dbReference type="PANTHER" id="PTHR10584">
    <property type="entry name" value="SUGAR KINASE"/>
    <property type="match status" value="1"/>
</dbReference>
<evidence type="ECO:0000256" key="11">
    <source>
        <dbReference type="ARBA" id="ARBA00023277"/>
    </source>
</evidence>